<dbReference type="Proteomes" id="UP001155882">
    <property type="component" value="Unassembled WGS sequence"/>
</dbReference>
<organism evidence="6 7">
    <name type="scientific">Providencia rettgeri</name>
    <dbReference type="NCBI Taxonomy" id="587"/>
    <lineage>
        <taxon>Bacteria</taxon>
        <taxon>Pseudomonadati</taxon>
        <taxon>Pseudomonadota</taxon>
        <taxon>Gammaproteobacteria</taxon>
        <taxon>Enterobacterales</taxon>
        <taxon>Morganellaceae</taxon>
        <taxon>Providencia</taxon>
    </lineage>
</organism>
<name>A0A2A5Q4P6_PRORE</name>
<dbReference type="GeneID" id="92276580"/>
<dbReference type="RefSeq" id="WP_004905864.1">
    <property type="nucleotide sequence ID" value="NZ_ABDWLN020000004.1"/>
</dbReference>
<reference evidence="3" key="2">
    <citation type="submission" date="2020-05" db="EMBL/GenBank/DDBJ databases">
        <authorList>
            <person name="Delgado-Blas J."/>
        </authorList>
    </citation>
    <scope>NUCLEOTIDE SEQUENCE</scope>
    <source>
        <strain evidence="3">BB1453</strain>
    </source>
</reference>
<dbReference type="InterPro" id="IPR000305">
    <property type="entry name" value="GIY-YIG_endonuc"/>
</dbReference>
<evidence type="ECO:0000259" key="2">
    <source>
        <dbReference type="PROSITE" id="PS50164"/>
    </source>
</evidence>
<dbReference type="InterPro" id="IPR050190">
    <property type="entry name" value="UPF0213_domain"/>
</dbReference>
<dbReference type="InterPro" id="IPR035901">
    <property type="entry name" value="GIY-YIG_endonuc_sf"/>
</dbReference>
<dbReference type="STRING" id="587.RB151_040850"/>
<evidence type="ECO:0000313" key="4">
    <source>
        <dbReference type="EMBL" id="MBW3116674.1"/>
    </source>
</evidence>
<dbReference type="Proteomes" id="UP000834611">
    <property type="component" value="Unassembled WGS sequence"/>
</dbReference>
<evidence type="ECO:0000313" key="6">
    <source>
        <dbReference type="EMBL" id="OZS74527.1"/>
    </source>
</evidence>
<dbReference type="SUPFAM" id="SSF82771">
    <property type="entry name" value="GIY-YIG endonuclease"/>
    <property type="match status" value="1"/>
</dbReference>
<dbReference type="PROSITE" id="PS50164">
    <property type="entry name" value="GIY_YIG"/>
    <property type="match status" value="1"/>
</dbReference>
<comment type="caution">
    <text evidence="6">The sequence shown here is derived from an EMBL/GenBank/DDBJ whole genome shotgun (WGS) entry which is preliminary data.</text>
</comment>
<feature type="domain" description="GIY-YIG" evidence="2">
    <location>
        <begin position="14"/>
        <end position="89"/>
    </location>
</feature>
<dbReference type="EMBL" id="NOWC01000011">
    <property type="protein sequence ID" value="OZS74527.1"/>
    <property type="molecule type" value="Genomic_DNA"/>
</dbReference>
<evidence type="ECO:0000313" key="7">
    <source>
        <dbReference type="Proteomes" id="UP000216001"/>
    </source>
</evidence>
<proteinExistence type="inferred from homology"/>
<reference evidence="6 7" key="1">
    <citation type="submission" date="2017-07" db="EMBL/GenBank/DDBJ databases">
        <title>blaIMP-27 on transferable plasmids in Proteus mirabilis and Providencia rettgeri.</title>
        <authorList>
            <person name="Potter R."/>
        </authorList>
    </citation>
    <scope>NUCLEOTIDE SEQUENCE [LARGE SCALE GENOMIC DNA]</scope>
    <source>
        <strain evidence="6 7">PR1</strain>
    </source>
</reference>
<protein>
    <submittedName>
        <fullName evidence="4">GIY-YIG nuclease family protein</fullName>
    </submittedName>
    <submittedName>
        <fullName evidence="3">GIY-YIG nuclease superfamily protein</fullName>
    </submittedName>
</protein>
<dbReference type="Pfam" id="PF01541">
    <property type="entry name" value="GIY-YIG"/>
    <property type="match status" value="1"/>
</dbReference>
<dbReference type="EMBL" id="CAHPSF010000008">
    <property type="protein sequence ID" value="CAB5705019.1"/>
    <property type="molecule type" value="Genomic_DNA"/>
</dbReference>
<dbReference type="Gene3D" id="3.40.1440.10">
    <property type="entry name" value="GIY-YIG endonuclease"/>
    <property type="match status" value="1"/>
</dbReference>
<reference evidence="5" key="4">
    <citation type="submission" date="2022-10" db="EMBL/GenBank/DDBJ databases">
        <title>Bacterial isolates recovered from the One Health project in Brazil.</title>
        <authorList>
            <person name="Valiatti T.B."/>
            <person name="Santos F."/>
            <person name="Cayo R."/>
            <person name="Gales A.C."/>
        </authorList>
    </citation>
    <scope>NUCLEOTIDE SEQUENCE</scope>
    <source>
        <strain evidence="5">PVR188</strain>
    </source>
</reference>
<accession>A0A2A5Q4P6</accession>
<sequence length="112" mass="12994">MIKTTLEKKQSKQSDWYLYLVREKNNALYCGITTDVQRRFEQHKAGTGAKALKGKMPLELVFSCFIGSRSAASKIEYQVKQLNKKIKERLVIDQPDDLTDYLANYKLLKCEE</sequence>
<dbReference type="PANTHER" id="PTHR34477:SF1">
    <property type="entry name" value="UPF0213 PROTEIN YHBQ"/>
    <property type="match status" value="1"/>
</dbReference>
<evidence type="ECO:0000256" key="1">
    <source>
        <dbReference type="ARBA" id="ARBA00007435"/>
    </source>
</evidence>
<dbReference type="Proteomes" id="UP001159001">
    <property type="component" value="Unassembled WGS sequence"/>
</dbReference>
<dbReference type="CDD" id="cd10456">
    <property type="entry name" value="GIY-YIG_UPF0213"/>
    <property type="match status" value="1"/>
</dbReference>
<dbReference type="PANTHER" id="PTHR34477">
    <property type="entry name" value="UPF0213 PROTEIN YHBQ"/>
    <property type="match status" value="1"/>
</dbReference>
<dbReference type="Proteomes" id="UP000216001">
    <property type="component" value="Unassembled WGS sequence"/>
</dbReference>
<gene>
    <name evidence="6" type="ORF">CHI95_10875</name>
    <name evidence="3" type="ORF">GHA_03013</name>
    <name evidence="4" type="ORF">KYI77_09420</name>
    <name evidence="5" type="ORF">OGX73_19155</name>
</gene>
<comment type="similarity">
    <text evidence="1">Belongs to the UPF0213 family.</text>
</comment>
<dbReference type="AlphaFoldDB" id="A0A2A5Q4P6"/>
<evidence type="ECO:0000313" key="3">
    <source>
        <dbReference type="EMBL" id="CAB5705019.1"/>
    </source>
</evidence>
<dbReference type="EMBL" id="JAOWIN010000016">
    <property type="protein sequence ID" value="MDI9094730.1"/>
    <property type="molecule type" value="Genomic_DNA"/>
</dbReference>
<reference evidence="4" key="3">
    <citation type="submission" date="2021-07" db="EMBL/GenBank/DDBJ databases">
        <authorList>
            <person name="Stanton E."/>
        </authorList>
    </citation>
    <scope>NUCLEOTIDE SEQUENCE</scope>
    <source>
        <strain evidence="4">2021EL-01139</strain>
    </source>
</reference>
<evidence type="ECO:0000313" key="5">
    <source>
        <dbReference type="EMBL" id="MDI9094730.1"/>
    </source>
</evidence>
<dbReference type="EMBL" id="JAHWLI010000023">
    <property type="protein sequence ID" value="MBW3116674.1"/>
    <property type="molecule type" value="Genomic_DNA"/>
</dbReference>